<name>A0ABU2HPV8_9RHOB</name>
<evidence type="ECO:0000313" key="1">
    <source>
        <dbReference type="EMBL" id="MDS9467084.1"/>
    </source>
</evidence>
<protein>
    <submittedName>
        <fullName evidence="1">DUF1491 family protein</fullName>
    </submittedName>
</protein>
<dbReference type="RefSeq" id="WP_311159268.1">
    <property type="nucleotide sequence ID" value="NZ_JAVQLW010000001.1"/>
</dbReference>
<dbReference type="InterPro" id="IPR009964">
    <property type="entry name" value="DUF1491"/>
</dbReference>
<accession>A0ABU2HPV8</accession>
<dbReference type="Proteomes" id="UP001269144">
    <property type="component" value="Unassembled WGS sequence"/>
</dbReference>
<sequence length="111" mass="12516">MPEPRLAAGIWVSAYLKRLQLADIPAYVMRHGDDTAGTVMVKCATLDGRASLWMREWNFETDQRPWTRISEAGESEIDAEIARNCSRDPDLWVIEIESRNGATLLDQPGLV</sequence>
<gene>
    <name evidence="1" type="ORF">RGQ15_05780</name>
</gene>
<dbReference type="Gene3D" id="3.40.1530.20">
    <property type="entry name" value="Protein of unknown function (DUF1491)"/>
    <property type="match status" value="1"/>
</dbReference>
<proteinExistence type="predicted"/>
<reference evidence="2" key="1">
    <citation type="submission" date="2023-07" db="EMBL/GenBank/DDBJ databases">
        <title>Paracoccus sp. MBLB3053 whole genome sequence.</title>
        <authorList>
            <person name="Hwang C.Y."/>
            <person name="Cho E.-S."/>
            <person name="Seo M.-J."/>
        </authorList>
    </citation>
    <scope>NUCLEOTIDE SEQUENCE [LARGE SCALE GENOMIC DNA]</scope>
    <source>
        <strain evidence="2">MBLB3053</strain>
    </source>
</reference>
<comment type="caution">
    <text evidence="1">The sequence shown here is derived from an EMBL/GenBank/DDBJ whole genome shotgun (WGS) entry which is preliminary data.</text>
</comment>
<evidence type="ECO:0000313" key="2">
    <source>
        <dbReference type="Proteomes" id="UP001269144"/>
    </source>
</evidence>
<dbReference type="Pfam" id="PF07372">
    <property type="entry name" value="DUF1491"/>
    <property type="match status" value="1"/>
</dbReference>
<organism evidence="1 2">
    <name type="scientific">Paracoccus aurantius</name>
    <dbReference type="NCBI Taxonomy" id="3073814"/>
    <lineage>
        <taxon>Bacteria</taxon>
        <taxon>Pseudomonadati</taxon>
        <taxon>Pseudomonadota</taxon>
        <taxon>Alphaproteobacteria</taxon>
        <taxon>Rhodobacterales</taxon>
        <taxon>Paracoccaceae</taxon>
        <taxon>Paracoccus</taxon>
    </lineage>
</organism>
<keyword evidence="2" id="KW-1185">Reference proteome</keyword>
<dbReference type="EMBL" id="JAVQLW010000001">
    <property type="protein sequence ID" value="MDS9467084.1"/>
    <property type="molecule type" value="Genomic_DNA"/>
</dbReference>